<name>A0A7Z6UHQ0_PSESF</name>
<comment type="caution">
    <text evidence="1">The sequence shown here is derived from an EMBL/GenBank/DDBJ whole genome shotgun (WGS) entry which is preliminary data.</text>
</comment>
<evidence type="ECO:0000313" key="2">
    <source>
        <dbReference type="Proteomes" id="UP000281806"/>
    </source>
</evidence>
<dbReference type="AlphaFoldDB" id="A0A7Z6UHQ0"/>
<organism evidence="1 2">
    <name type="scientific">Pseudomonas syringae pv. actinidiae</name>
    <dbReference type="NCBI Taxonomy" id="103796"/>
    <lineage>
        <taxon>Bacteria</taxon>
        <taxon>Pseudomonadati</taxon>
        <taxon>Pseudomonadota</taxon>
        <taxon>Gammaproteobacteria</taxon>
        <taxon>Pseudomonadales</taxon>
        <taxon>Pseudomonadaceae</taxon>
        <taxon>Pseudomonas</taxon>
        <taxon>Pseudomonas syringae</taxon>
    </lineage>
</organism>
<protein>
    <submittedName>
        <fullName evidence="1">Uncharacterized protein</fullName>
    </submittedName>
</protein>
<evidence type="ECO:0000313" key="1">
    <source>
        <dbReference type="EMBL" id="RMR56212.1"/>
    </source>
</evidence>
<dbReference type="Proteomes" id="UP000281806">
    <property type="component" value="Unassembled WGS sequence"/>
</dbReference>
<sequence>MKANALRCQRGEGIDGIGKDDAMLVRRVFDVPEKTFLLAPTLHEVGVALVELSDVGQRCVFTTQVQAVIAFGLFVHRENGFKNRRQILVLPDAAVEAVFKQAEPRREDQLPVMQAAVIAQVAHTLDKPVALRGRAVIAENRQADGLADEFFRIVFGVLHHRVKGVARNAPDALDPMHAQGLELMLAQRCGELQQAFALAEGGTECQIHGAAPLLT</sequence>
<proteinExistence type="predicted"/>
<dbReference type="EMBL" id="RBRZ01000084">
    <property type="protein sequence ID" value="RMR56212.1"/>
    <property type="molecule type" value="Genomic_DNA"/>
</dbReference>
<reference evidence="1 2" key="1">
    <citation type="submission" date="2018-08" db="EMBL/GenBank/DDBJ databases">
        <title>Recombination of ecologically and evolutionarily significant loci maintains genetic cohesion in the Pseudomonas syringae species complex.</title>
        <authorList>
            <person name="Dillon M."/>
            <person name="Thakur S."/>
            <person name="Almeida R.N.D."/>
            <person name="Weir B.S."/>
            <person name="Guttman D.S."/>
        </authorList>
    </citation>
    <scope>NUCLEOTIDE SEQUENCE [LARGE SCALE GENOMIC DNA]</scope>
    <source>
        <strain evidence="1 2">ICMP 19198</strain>
    </source>
</reference>
<gene>
    <name evidence="1" type="ORF">ALP83_200028</name>
</gene>
<accession>A0A7Z6UHQ0</accession>